<comment type="caution">
    <text evidence="2">The sequence shown here is derived from an EMBL/GenBank/DDBJ whole genome shotgun (WGS) entry which is preliminary data.</text>
</comment>
<evidence type="ECO:0000313" key="2">
    <source>
        <dbReference type="EMBL" id="MDT0264128.1"/>
    </source>
</evidence>
<dbReference type="Pfam" id="PF09407">
    <property type="entry name" value="AbiEi_1"/>
    <property type="match status" value="1"/>
</dbReference>
<dbReference type="InterPro" id="IPR018547">
    <property type="entry name" value="AbiEi_C"/>
</dbReference>
<feature type="domain" description="AbiEi antitoxin C-terminal" evidence="1">
    <location>
        <begin position="20"/>
        <end position="133"/>
    </location>
</feature>
<dbReference type="EMBL" id="JAVREH010000071">
    <property type="protein sequence ID" value="MDT0264128.1"/>
    <property type="molecule type" value="Genomic_DNA"/>
</dbReference>
<proteinExistence type="predicted"/>
<accession>A0ABU2JIQ0</accession>
<evidence type="ECO:0000259" key="1">
    <source>
        <dbReference type="Pfam" id="PF09407"/>
    </source>
</evidence>
<name>A0ABU2JIQ0_9ACTN</name>
<gene>
    <name evidence="2" type="ORF">RM423_22415</name>
</gene>
<protein>
    <submittedName>
        <fullName evidence="2">Type IV toxin-antitoxin system AbiEi family antitoxin</fullName>
    </submittedName>
</protein>
<dbReference type="SUPFAM" id="SSF160887">
    <property type="entry name" value="Rv2827c C-terminal domain-like"/>
    <property type="match status" value="1"/>
</dbReference>
<reference evidence="3" key="1">
    <citation type="submission" date="2023-07" db="EMBL/GenBank/DDBJ databases">
        <title>30 novel species of actinomycetes from the DSMZ collection.</title>
        <authorList>
            <person name="Nouioui I."/>
        </authorList>
    </citation>
    <scope>NUCLEOTIDE SEQUENCE [LARGE SCALE GENOMIC DNA]</scope>
    <source>
        <strain evidence="3">DSM 44399</strain>
    </source>
</reference>
<sequence>MIELRAQLALKPDMSIALAMESAAVLNRLAQRAPAQEVLWLPARVQPPKALSGFRLVHVEVPDAAIEHVDRLPVWGVDALLVGVATRPSSYRDLAGLAQWLPESGRRIDYERLLACLGAANSSTRQRLIYLLQLAERSDLAEDLARRFPPTAPVWFGAARSGGRQDRLSRVLDAELAPLMSGGTGA</sequence>
<evidence type="ECO:0000313" key="3">
    <source>
        <dbReference type="Proteomes" id="UP001183176"/>
    </source>
</evidence>
<organism evidence="2 3">
    <name type="scientific">Jatrophihabitans lederbergiae</name>
    <dbReference type="NCBI Taxonomy" id="3075547"/>
    <lineage>
        <taxon>Bacteria</taxon>
        <taxon>Bacillati</taxon>
        <taxon>Actinomycetota</taxon>
        <taxon>Actinomycetes</taxon>
        <taxon>Jatrophihabitantales</taxon>
        <taxon>Jatrophihabitantaceae</taxon>
        <taxon>Jatrophihabitans</taxon>
    </lineage>
</organism>
<dbReference type="Proteomes" id="UP001183176">
    <property type="component" value="Unassembled WGS sequence"/>
</dbReference>
<dbReference type="RefSeq" id="WP_311425271.1">
    <property type="nucleotide sequence ID" value="NZ_JAVREH010000071.1"/>
</dbReference>
<keyword evidence="3" id="KW-1185">Reference proteome</keyword>